<dbReference type="Proteomes" id="UP000053099">
    <property type="component" value="Unassembled WGS sequence"/>
</dbReference>
<evidence type="ECO:0000259" key="1">
    <source>
        <dbReference type="Pfam" id="PF13439"/>
    </source>
</evidence>
<dbReference type="CDD" id="cd03801">
    <property type="entry name" value="GT4_PimA-like"/>
    <property type="match status" value="1"/>
</dbReference>
<dbReference type="SUPFAM" id="SSF53756">
    <property type="entry name" value="UDP-Glycosyltransferase/glycogen phosphorylase"/>
    <property type="match status" value="1"/>
</dbReference>
<feature type="domain" description="Glycosyltransferase subfamily 4-like N-terminal" evidence="1">
    <location>
        <begin position="13"/>
        <end position="161"/>
    </location>
</feature>
<dbReference type="Gene3D" id="3.40.50.2000">
    <property type="entry name" value="Glycogen Phosphorylase B"/>
    <property type="match status" value="2"/>
</dbReference>
<dbReference type="AlphaFoldDB" id="A0A0N0ZQL6"/>
<evidence type="ECO:0000313" key="3">
    <source>
        <dbReference type="Proteomes" id="UP000053099"/>
    </source>
</evidence>
<protein>
    <submittedName>
        <fullName evidence="2">Glycosyl transferase</fullName>
    </submittedName>
</protein>
<gene>
    <name evidence="2" type="ORF">AN926_02650</name>
</gene>
<comment type="caution">
    <text evidence="2">The sequence shown here is derived from an EMBL/GenBank/DDBJ whole genome shotgun (WGS) entry which is preliminary data.</text>
</comment>
<dbReference type="PATRIC" id="fig|37636.3.peg.2249"/>
<dbReference type="Pfam" id="PF13692">
    <property type="entry name" value="Glyco_trans_1_4"/>
    <property type="match status" value="1"/>
</dbReference>
<reference evidence="2 3" key="1">
    <citation type="submission" date="2015-09" db="EMBL/GenBank/DDBJ databases">
        <title>Draft genome sequence of Thermus scotoductus strain K1 isolated from a geothermal spring in Nagorno-Karabakh, Armenia.</title>
        <authorList>
            <person name="Saghatelyan A."/>
            <person name="Poghosyan L."/>
            <person name="Panosyan H."/>
            <person name="Birkeland N.-K."/>
        </authorList>
    </citation>
    <scope>NUCLEOTIDE SEQUENCE [LARGE SCALE GENOMIC DNA]</scope>
    <source>
        <strain evidence="2 3">K1</strain>
    </source>
</reference>
<organism evidence="2 3">
    <name type="scientific">Thermus scotoductus</name>
    <dbReference type="NCBI Taxonomy" id="37636"/>
    <lineage>
        <taxon>Bacteria</taxon>
        <taxon>Thermotogati</taxon>
        <taxon>Deinococcota</taxon>
        <taxon>Deinococci</taxon>
        <taxon>Thermales</taxon>
        <taxon>Thermaceae</taxon>
        <taxon>Thermus</taxon>
    </lineage>
</organism>
<dbReference type="PANTHER" id="PTHR12526">
    <property type="entry name" value="GLYCOSYLTRANSFERASE"/>
    <property type="match status" value="1"/>
</dbReference>
<dbReference type="GO" id="GO:0016740">
    <property type="term" value="F:transferase activity"/>
    <property type="evidence" value="ECO:0007669"/>
    <property type="project" value="UniProtKB-KW"/>
</dbReference>
<dbReference type="Pfam" id="PF13439">
    <property type="entry name" value="Glyco_transf_4"/>
    <property type="match status" value="1"/>
</dbReference>
<accession>A0A0N0ZQL6</accession>
<keyword evidence="2" id="KW-0808">Transferase</keyword>
<evidence type="ECO:0000313" key="2">
    <source>
        <dbReference type="EMBL" id="KPD32553.1"/>
    </source>
</evidence>
<dbReference type="InterPro" id="IPR028098">
    <property type="entry name" value="Glyco_trans_4-like_N"/>
</dbReference>
<sequence>MRILFLTDAKTVGGSEIYLKEMLPRLRQLGLEAEAALPLAEGNAWIRQALEARGVPVHAYRSFEDLPLGYDRVVASAWYPQSYKKFFARYTRLTLLIHDQIEIFYPLGLRYAYRLGYRLLQVPNLTRAEAVITVSRWAARWLKEVHGIRNVYAVPNGVDTEHFRPPGPGEKEALRKRYGLQRFSVIVPARMSLEKNHLAVLLTAKLLPEADFLLVGTGELMGLWQKTAWFLNLKNVHFLGRRTDMPELYRAVDAMLLPTLGENQSLATLEAMASGLPVVTTPIPAQEELIRHEVEGLLVPPRPAQLAKALTRLLQDPSLAQSLGEAARRRVLAEHTLAKSAQTLGETLKGFLEEEG</sequence>
<proteinExistence type="predicted"/>
<dbReference type="EMBL" id="LJJR01000006">
    <property type="protein sequence ID" value="KPD32553.1"/>
    <property type="molecule type" value="Genomic_DNA"/>
</dbReference>
<dbReference type="PANTHER" id="PTHR12526:SF634">
    <property type="entry name" value="BLL3361 PROTEIN"/>
    <property type="match status" value="1"/>
</dbReference>
<name>A0A0N0ZQL6_THESC</name>